<reference evidence="7 8" key="1">
    <citation type="submission" date="2024-05" db="EMBL/GenBank/DDBJ databases">
        <title>Roseateles sp. 2.12 16S ribosomal RNA gene Genome sequencing and assembly.</title>
        <authorList>
            <person name="Woo H."/>
        </authorList>
    </citation>
    <scope>NUCLEOTIDE SEQUENCE [LARGE SCALE GENOMIC DNA]</scope>
    <source>
        <strain evidence="7 8">2.12</strain>
    </source>
</reference>
<keyword evidence="8" id="KW-1185">Reference proteome</keyword>
<evidence type="ECO:0000256" key="5">
    <source>
        <dbReference type="ARBA" id="ARBA00023136"/>
    </source>
</evidence>
<protein>
    <submittedName>
        <fullName evidence="7">MFS transporter</fullName>
    </submittedName>
</protein>
<feature type="transmembrane region" description="Helical" evidence="6">
    <location>
        <begin position="353"/>
        <end position="371"/>
    </location>
</feature>
<dbReference type="InterPro" id="IPR011701">
    <property type="entry name" value="MFS"/>
</dbReference>
<evidence type="ECO:0000256" key="2">
    <source>
        <dbReference type="ARBA" id="ARBA00022448"/>
    </source>
</evidence>
<evidence type="ECO:0000313" key="7">
    <source>
        <dbReference type="EMBL" id="MEO3711589.1"/>
    </source>
</evidence>
<evidence type="ECO:0000256" key="1">
    <source>
        <dbReference type="ARBA" id="ARBA00004141"/>
    </source>
</evidence>
<proteinExistence type="predicted"/>
<dbReference type="Gene3D" id="1.20.1250.20">
    <property type="entry name" value="MFS general substrate transporter like domains"/>
    <property type="match status" value="2"/>
</dbReference>
<keyword evidence="5 6" id="KW-0472">Membrane</keyword>
<dbReference type="SUPFAM" id="SSF103473">
    <property type="entry name" value="MFS general substrate transporter"/>
    <property type="match status" value="1"/>
</dbReference>
<evidence type="ECO:0000256" key="3">
    <source>
        <dbReference type="ARBA" id="ARBA00022692"/>
    </source>
</evidence>
<dbReference type="Proteomes" id="UP001462640">
    <property type="component" value="Unassembled WGS sequence"/>
</dbReference>
<dbReference type="PANTHER" id="PTHR12778:SF10">
    <property type="entry name" value="MAJOR FACILITATOR SUPERFAMILY DOMAIN-CONTAINING PROTEIN 3"/>
    <property type="match status" value="1"/>
</dbReference>
<feature type="transmembrane region" description="Helical" evidence="6">
    <location>
        <begin position="146"/>
        <end position="166"/>
    </location>
</feature>
<feature type="transmembrane region" description="Helical" evidence="6">
    <location>
        <begin position="227"/>
        <end position="248"/>
    </location>
</feature>
<feature type="transmembrane region" description="Helical" evidence="6">
    <location>
        <begin position="105"/>
        <end position="125"/>
    </location>
</feature>
<keyword evidence="2" id="KW-0813">Transport</keyword>
<feature type="transmembrane region" description="Helical" evidence="6">
    <location>
        <begin position="318"/>
        <end position="341"/>
    </location>
</feature>
<feature type="transmembrane region" description="Helical" evidence="6">
    <location>
        <begin position="80"/>
        <end position="99"/>
    </location>
</feature>
<feature type="transmembrane region" description="Helical" evidence="6">
    <location>
        <begin position="20"/>
        <end position="42"/>
    </location>
</feature>
<organism evidence="7 8">
    <name type="scientific">Roseateles flavus</name>
    <dbReference type="NCBI Taxonomy" id="3149041"/>
    <lineage>
        <taxon>Bacteria</taxon>
        <taxon>Pseudomonadati</taxon>
        <taxon>Pseudomonadota</taxon>
        <taxon>Betaproteobacteria</taxon>
        <taxon>Burkholderiales</taxon>
        <taxon>Sphaerotilaceae</taxon>
        <taxon>Roseateles</taxon>
    </lineage>
</organism>
<dbReference type="Pfam" id="PF07690">
    <property type="entry name" value="MFS_1"/>
    <property type="match status" value="1"/>
</dbReference>
<feature type="transmembrane region" description="Helical" evidence="6">
    <location>
        <begin position="292"/>
        <end position="312"/>
    </location>
</feature>
<feature type="transmembrane region" description="Helical" evidence="6">
    <location>
        <begin position="383"/>
        <end position="402"/>
    </location>
</feature>
<dbReference type="EMBL" id="JBDPZC010000001">
    <property type="protein sequence ID" value="MEO3711589.1"/>
    <property type="molecule type" value="Genomic_DNA"/>
</dbReference>
<feature type="transmembrane region" description="Helical" evidence="6">
    <location>
        <begin position="172"/>
        <end position="194"/>
    </location>
</feature>
<dbReference type="RefSeq" id="WP_347605589.1">
    <property type="nucleotide sequence ID" value="NZ_JBDPZC010000001.1"/>
</dbReference>
<evidence type="ECO:0000256" key="4">
    <source>
        <dbReference type="ARBA" id="ARBA00022989"/>
    </source>
</evidence>
<dbReference type="InterPro" id="IPR004752">
    <property type="entry name" value="AmpG_permease/AT-1"/>
</dbReference>
<keyword evidence="3 6" id="KW-0812">Transmembrane</keyword>
<evidence type="ECO:0000313" key="8">
    <source>
        <dbReference type="Proteomes" id="UP001462640"/>
    </source>
</evidence>
<comment type="caution">
    <text evidence="7">The sequence shown here is derived from an EMBL/GenBank/DDBJ whole genome shotgun (WGS) entry which is preliminary data.</text>
</comment>
<dbReference type="PANTHER" id="PTHR12778">
    <property type="entry name" value="SOLUTE CARRIER FAMILY 33 ACETYL-COA TRANSPORTER -RELATED"/>
    <property type="match status" value="1"/>
</dbReference>
<sequence length="419" mass="42871">MSASSLHPASRRASHPAVYFVLFAPFSALSGYLGIAAAYALAQAKVPAEAIAGLLAVTFMPHAVKFLWAPIVDLTLTRKTWYLIGCAGSAAGIFITGMTPYRLESIPFLTAVAVAAGIAASLLGMSVESLMAHATPAQEKGRAAGWMQAGNMAGASLGGGLALWMMEDLHVSPMLTSSLMAVLTLVCAAALPLVREPAPESSNEGFSLRASARAAGKDLWEVASSRLGLLAILVCFLPIGSGGAGNLWSVVAPDWHARAATVALVTGVLSGIVSAGGSLLGGFICDRMDRKWAYCLFGGLQALCALAMAAAPHSESSFVIFTTLYALTTGLCYTGYAAVVLEAIGKGAAATKYSLLASLANMPLSWMTLVAGYSQTHWGNNGMLQSEAAIGAAALAVFALAAKVAQRRAGPAAEAAGTA</sequence>
<comment type="subcellular location">
    <subcellularLocation>
        <location evidence="1">Membrane</location>
        <topology evidence="1">Multi-pass membrane protein</topology>
    </subcellularLocation>
</comment>
<feature type="transmembrane region" description="Helical" evidence="6">
    <location>
        <begin position="48"/>
        <end position="68"/>
    </location>
</feature>
<feature type="transmembrane region" description="Helical" evidence="6">
    <location>
        <begin position="260"/>
        <end position="285"/>
    </location>
</feature>
<gene>
    <name evidence="7" type="ORF">ABDJ40_02275</name>
</gene>
<name>A0ABV0G950_9BURK</name>
<accession>A0ABV0G950</accession>
<evidence type="ECO:0000256" key="6">
    <source>
        <dbReference type="SAM" id="Phobius"/>
    </source>
</evidence>
<keyword evidence="4 6" id="KW-1133">Transmembrane helix</keyword>
<dbReference type="InterPro" id="IPR036259">
    <property type="entry name" value="MFS_trans_sf"/>
</dbReference>